<proteinExistence type="predicted"/>
<keyword evidence="5" id="KW-1185">Reference proteome</keyword>
<dbReference type="InterPro" id="IPR011006">
    <property type="entry name" value="CheY-like_superfamily"/>
</dbReference>
<dbReference type="Pfam" id="PF13181">
    <property type="entry name" value="TPR_8"/>
    <property type="match status" value="2"/>
</dbReference>
<dbReference type="PROSITE" id="PS50110">
    <property type="entry name" value="RESPONSE_REGULATORY"/>
    <property type="match status" value="1"/>
</dbReference>
<feature type="modified residue" description="4-aspartylphosphate" evidence="1">
    <location>
        <position position="58"/>
    </location>
</feature>
<dbReference type="EMBL" id="CP133548">
    <property type="protein sequence ID" value="WMS88139.1"/>
    <property type="molecule type" value="Genomic_DNA"/>
</dbReference>
<evidence type="ECO:0000313" key="5">
    <source>
        <dbReference type="Proteomes" id="UP001239782"/>
    </source>
</evidence>
<organism evidence="4 5">
    <name type="scientific">Pleionea litopenaei</name>
    <dbReference type="NCBI Taxonomy" id="3070815"/>
    <lineage>
        <taxon>Bacteria</taxon>
        <taxon>Pseudomonadati</taxon>
        <taxon>Pseudomonadota</taxon>
        <taxon>Gammaproteobacteria</taxon>
        <taxon>Oceanospirillales</taxon>
        <taxon>Pleioneaceae</taxon>
        <taxon>Pleionea</taxon>
    </lineage>
</organism>
<dbReference type="PANTHER" id="PTHR43228:SF1">
    <property type="entry name" value="TWO-COMPONENT RESPONSE REGULATOR ARR22"/>
    <property type="match status" value="1"/>
</dbReference>
<dbReference type="Pfam" id="PF13432">
    <property type="entry name" value="TPR_16"/>
    <property type="match status" value="1"/>
</dbReference>
<dbReference type="RefSeq" id="WP_309203338.1">
    <property type="nucleotide sequence ID" value="NZ_CP133548.1"/>
</dbReference>
<feature type="repeat" description="TPR" evidence="2">
    <location>
        <begin position="231"/>
        <end position="264"/>
    </location>
</feature>
<dbReference type="InterPro" id="IPR052048">
    <property type="entry name" value="ST_Response_Regulator"/>
</dbReference>
<dbReference type="PROSITE" id="PS50005">
    <property type="entry name" value="TPR"/>
    <property type="match status" value="2"/>
</dbReference>
<dbReference type="AlphaFoldDB" id="A0AA51RVB4"/>
<dbReference type="Gene3D" id="3.40.50.2300">
    <property type="match status" value="1"/>
</dbReference>
<accession>A0AA51RVB4</accession>
<dbReference type="Pfam" id="PF00072">
    <property type="entry name" value="Response_reg"/>
    <property type="match status" value="1"/>
</dbReference>
<feature type="domain" description="Response regulatory" evidence="3">
    <location>
        <begin position="8"/>
        <end position="127"/>
    </location>
</feature>
<dbReference type="PANTHER" id="PTHR43228">
    <property type="entry name" value="TWO-COMPONENT RESPONSE REGULATOR"/>
    <property type="match status" value="1"/>
</dbReference>
<dbReference type="InterPro" id="IPR001789">
    <property type="entry name" value="Sig_transdc_resp-reg_receiver"/>
</dbReference>
<name>A0AA51RVB4_9GAMM</name>
<protein>
    <submittedName>
        <fullName evidence="4">Response regulator</fullName>
    </submittedName>
</protein>
<evidence type="ECO:0000313" key="4">
    <source>
        <dbReference type="EMBL" id="WMS88139.1"/>
    </source>
</evidence>
<dbReference type="GO" id="GO:0000160">
    <property type="term" value="P:phosphorelay signal transduction system"/>
    <property type="evidence" value="ECO:0007669"/>
    <property type="project" value="InterPro"/>
</dbReference>
<dbReference type="Gene3D" id="1.25.40.10">
    <property type="entry name" value="Tetratricopeptide repeat domain"/>
    <property type="match status" value="2"/>
</dbReference>
<evidence type="ECO:0000256" key="2">
    <source>
        <dbReference type="PROSITE-ProRule" id="PRU00339"/>
    </source>
</evidence>
<dbReference type="Proteomes" id="UP001239782">
    <property type="component" value="Chromosome"/>
</dbReference>
<dbReference type="SMART" id="SM00448">
    <property type="entry name" value="REC"/>
    <property type="match status" value="1"/>
</dbReference>
<dbReference type="SMART" id="SM00028">
    <property type="entry name" value="TPR"/>
    <property type="match status" value="4"/>
</dbReference>
<keyword evidence="2" id="KW-0802">TPR repeat</keyword>
<dbReference type="InterPro" id="IPR011990">
    <property type="entry name" value="TPR-like_helical_dom_sf"/>
</dbReference>
<feature type="repeat" description="TPR" evidence="2">
    <location>
        <begin position="446"/>
        <end position="479"/>
    </location>
</feature>
<gene>
    <name evidence="4" type="ORF">Q9312_04300</name>
</gene>
<dbReference type="InterPro" id="IPR019734">
    <property type="entry name" value="TPR_rpt"/>
</dbReference>
<evidence type="ECO:0000259" key="3">
    <source>
        <dbReference type="PROSITE" id="PS50110"/>
    </source>
</evidence>
<dbReference type="CDD" id="cd17589">
    <property type="entry name" value="REC_TPR"/>
    <property type="match status" value="1"/>
</dbReference>
<dbReference type="SUPFAM" id="SSF48452">
    <property type="entry name" value="TPR-like"/>
    <property type="match status" value="2"/>
</dbReference>
<evidence type="ECO:0000256" key="1">
    <source>
        <dbReference type="PROSITE-ProRule" id="PRU00169"/>
    </source>
</evidence>
<reference evidence="4 5" key="1">
    <citation type="submission" date="2023-08" db="EMBL/GenBank/DDBJ databases">
        <title>Pleionea litopenaei sp. nov., isolated from stomach of juvenile Litopenaeus vannamei.</title>
        <authorList>
            <person name="Rho A.M."/>
            <person name="Hwang C.Y."/>
        </authorList>
    </citation>
    <scope>NUCLEOTIDE SEQUENCE [LARGE SCALE GENOMIC DNA]</scope>
    <source>
        <strain evidence="4 5">HL-JVS1</strain>
    </source>
</reference>
<keyword evidence="1" id="KW-0597">Phosphoprotein</keyword>
<dbReference type="SUPFAM" id="SSF52172">
    <property type="entry name" value="CheY-like"/>
    <property type="match status" value="1"/>
</dbReference>
<sequence length="543" mass="61556">MINYENKTALIIEDFAEFARSLRAMLNEIGIDDVDLVNTGESALRACSEKSYDIILSDYNLGHGKNGMQVLEELHFHNYLKPEAIFIMTTAENTTAMVMGALENQPDSYLTKPFNNAQLRSRLNNLAAKKEALKPLLIAISKGKLNDALQLCEEIADSYPKYKSNVDKLRAEILMKKRQYAEAMSVYETLLEKRPIPWAMVGLAQAQMAKREYQSAMTVLKETLVKFPMVLEAYDLLAECQLKENEPEEAQQTLKEAIKRSPRVIKRQNKLGEVAEKNGDFESSIHAFKQSIRLGNNSIFKTADSYINYTNSVSHFIEADPQAVPRNLINETESYLKEYYKEYKDDKVSRMRGNIAEGLFLNHQGKQKEAQKCVESAKSLYANIETMLPGMAGLELAKGLRELGEENLAEDIIKDAVQHNFEDTRFLEEALPHLNDKSILEKGKQAHRLNSQGIKFFEQGSYDQAIDCFIKAIEASPKNVSIILNTVQVMLKVHQSGNGDASIIERCEGYLNSINNLSPDDDRFLRFSELLRLTRVIKQELNG</sequence>
<dbReference type="KEGG" id="plei:Q9312_04300"/>